<proteinExistence type="inferred from homology"/>
<evidence type="ECO:0000256" key="1">
    <source>
        <dbReference type="ARBA" id="ARBA00004429"/>
    </source>
</evidence>
<evidence type="ECO:0000256" key="11">
    <source>
        <dbReference type="ARBA" id="ARBA00023157"/>
    </source>
</evidence>
<evidence type="ECO:0000256" key="13">
    <source>
        <dbReference type="ARBA" id="ARBA00023284"/>
    </source>
</evidence>
<evidence type="ECO:0000256" key="9">
    <source>
        <dbReference type="ARBA" id="ARBA00023002"/>
    </source>
</evidence>
<dbReference type="HAMAP" id="MF_00286">
    <property type="entry name" value="DsbB"/>
    <property type="match status" value="1"/>
</dbReference>
<dbReference type="InterPro" id="IPR050183">
    <property type="entry name" value="DsbB"/>
</dbReference>
<reference evidence="16 17" key="1">
    <citation type="submission" date="2019-03" db="EMBL/GenBank/DDBJ databases">
        <title>Genomic Encyclopedia of Type Strains, Phase IV (KMG-IV): sequencing the most valuable type-strain genomes for metagenomic binning, comparative biology and taxonomic classification.</title>
        <authorList>
            <person name="Goeker M."/>
        </authorList>
    </citation>
    <scope>NUCLEOTIDE SEQUENCE [LARGE SCALE GENOMIC DNA]</scope>
    <source>
        <strain evidence="16 17">DSM 24830</strain>
    </source>
</reference>
<evidence type="ECO:0000256" key="2">
    <source>
        <dbReference type="ARBA" id="ARBA00008823"/>
    </source>
</evidence>
<evidence type="ECO:0000256" key="7">
    <source>
        <dbReference type="ARBA" id="ARBA00022982"/>
    </source>
</evidence>
<comment type="caution">
    <text evidence="16">The sequence shown here is derived from an EMBL/GenBank/DDBJ whole genome shotgun (WGS) entry which is preliminary data.</text>
</comment>
<dbReference type="PANTHER" id="PTHR36570">
    <property type="entry name" value="DISULFIDE BOND FORMATION PROTEIN B"/>
    <property type="match status" value="1"/>
</dbReference>
<dbReference type="SUPFAM" id="SSF158442">
    <property type="entry name" value="DsbB-like"/>
    <property type="match status" value="1"/>
</dbReference>
<evidence type="ECO:0000313" key="17">
    <source>
        <dbReference type="Proteomes" id="UP000294887"/>
    </source>
</evidence>
<comment type="subcellular location">
    <subcellularLocation>
        <location evidence="1">Cell inner membrane</location>
        <topology evidence="1">Multi-pass membrane protein</topology>
    </subcellularLocation>
    <subcellularLocation>
        <location evidence="14">Cell membrane</location>
        <topology evidence="14">Multi-pass membrane protein</topology>
    </subcellularLocation>
</comment>
<feature type="transmembrane region" description="Helical" evidence="15">
    <location>
        <begin position="42"/>
        <end position="60"/>
    </location>
</feature>
<keyword evidence="6 14" id="KW-0812">Transmembrane</keyword>
<feature type="transmembrane region" description="Helical" evidence="15">
    <location>
        <begin position="12"/>
        <end position="30"/>
    </location>
</feature>
<evidence type="ECO:0000256" key="12">
    <source>
        <dbReference type="ARBA" id="ARBA00023186"/>
    </source>
</evidence>
<keyword evidence="12 14" id="KW-0143">Chaperone</keyword>
<evidence type="ECO:0000256" key="5">
    <source>
        <dbReference type="ARBA" id="ARBA00022519"/>
    </source>
</evidence>
<keyword evidence="17" id="KW-1185">Reference proteome</keyword>
<feature type="topological domain" description="Cytoplasmic" evidence="14">
    <location>
        <begin position="1"/>
        <end position="11"/>
    </location>
</feature>
<keyword evidence="3 14" id="KW-0813">Transport</keyword>
<feature type="transmembrane region" description="Helical" evidence="15">
    <location>
        <begin position="145"/>
        <end position="162"/>
    </location>
</feature>
<dbReference type="InterPro" id="IPR022920">
    <property type="entry name" value="Disulphide_bond_form_DsbB"/>
</dbReference>
<feature type="topological domain" description="Periplasmic" evidence="14">
    <location>
        <begin position="29"/>
        <end position="46"/>
    </location>
</feature>
<dbReference type="Gene3D" id="1.20.1550.10">
    <property type="entry name" value="DsbB-like"/>
    <property type="match status" value="1"/>
</dbReference>
<keyword evidence="5" id="KW-0997">Cell inner membrane</keyword>
<evidence type="ECO:0000256" key="3">
    <source>
        <dbReference type="ARBA" id="ARBA00022448"/>
    </source>
</evidence>
<keyword evidence="10 14" id="KW-0472">Membrane</keyword>
<evidence type="ECO:0000256" key="4">
    <source>
        <dbReference type="ARBA" id="ARBA00022475"/>
    </source>
</evidence>
<dbReference type="Pfam" id="PF02600">
    <property type="entry name" value="DsbB"/>
    <property type="match status" value="1"/>
</dbReference>
<feature type="topological domain" description="Cytoplasmic" evidence="14">
    <location>
        <begin position="164"/>
        <end position="165"/>
    </location>
</feature>
<evidence type="ECO:0000313" key="16">
    <source>
        <dbReference type="EMBL" id="TCJ87373.1"/>
    </source>
</evidence>
<evidence type="ECO:0000256" key="14">
    <source>
        <dbReference type="HAMAP-Rule" id="MF_00286"/>
    </source>
</evidence>
<dbReference type="InterPro" id="IPR023380">
    <property type="entry name" value="DsbB-like_sf"/>
</dbReference>
<keyword evidence="9 14" id="KW-0560">Oxidoreductase</keyword>
<dbReference type="EMBL" id="SMFQ01000003">
    <property type="protein sequence ID" value="TCJ87373.1"/>
    <property type="molecule type" value="Genomic_DNA"/>
</dbReference>
<dbReference type="Proteomes" id="UP000294887">
    <property type="component" value="Unassembled WGS sequence"/>
</dbReference>
<gene>
    <name evidence="14" type="primary">dsbB</name>
    <name evidence="16" type="ORF">EV695_1883</name>
</gene>
<keyword evidence="4 14" id="KW-1003">Cell membrane</keyword>
<keyword evidence="8 14" id="KW-1133">Transmembrane helix</keyword>
<feature type="topological domain" description="Cytoplasmic" evidence="14">
    <location>
        <begin position="64"/>
        <end position="69"/>
    </location>
</feature>
<dbReference type="AlphaFoldDB" id="A0A4R1F0Q8"/>
<keyword evidence="11 14" id="KW-1015">Disulfide bond</keyword>
<evidence type="ECO:0000256" key="6">
    <source>
        <dbReference type="ARBA" id="ARBA00022692"/>
    </source>
</evidence>
<comment type="caution">
    <text evidence="14">Lacks conserved residue(s) required for the propagation of feature annotation.</text>
</comment>
<evidence type="ECO:0000256" key="15">
    <source>
        <dbReference type="SAM" id="Phobius"/>
    </source>
</evidence>
<feature type="transmembrane region" description="Helical" evidence="15">
    <location>
        <begin position="72"/>
        <end position="91"/>
    </location>
</feature>
<comment type="similarity">
    <text evidence="2 14">Belongs to the DsbB family.</text>
</comment>
<sequence>MNTSNHSIRPPMLFGLIISLGMLAVALFFQYYMELEPCPLCIVSRVIVIVLAAVFFFALLQGPTSWGRRIYGLLLTLVSLAGLGVSARHTWLQHLPPEKVPECGPGLEFWMNNLPATDVIQKVFHGSGECAEVSWTMFGLSIPELSLIVFGLFLIYSLKLLFKGR</sequence>
<keyword evidence="7 14" id="KW-0249">Electron transport</keyword>
<dbReference type="RefSeq" id="WP_207907029.1">
    <property type="nucleotide sequence ID" value="NZ_BAAAFU010000004.1"/>
</dbReference>
<evidence type="ECO:0000256" key="8">
    <source>
        <dbReference type="ARBA" id="ARBA00022989"/>
    </source>
</evidence>
<keyword evidence="13 14" id="KW-0676">Redox-active center</keyword>
<dbReference type="GO" id="GO:0006457">
    <property type="term" value="P:protein folding"/>
    <property type="evidence" value="ECO:0007669"/>
    <property type="project" value="InterPro"/>
</dbReference>
<dbReference type="GO" id="GO:0015035">
    <property type="term" value="F:protein-disulfide reductase activity"/>
    <property type="evidence" value="ECO:0007669"/>
    <property type="project" value="UniProtKB-UniRule"/>
</dbReference>
<name>A0A4R1F0Q8_9GAMM</name>
<dbReference type="GO" id="GO:0009055">
    <property type="term" value="F:electron transfer activity"/>
    <property type="evidence" value="ECO:0007669"/>
    <property type="project" value="UniProtKB-UniRule"/>
</dbReference>
<accession>A0A4R1F0Q8</accession>
<organism evidence="16 17">
    <name type="scientific">Cocleimonas flava</name>
    <dbReference type="NCBI Taxonomy" id="634765"/>
    <lineage>
        <taxon>Bacteria</taxon>
        <taxon>Pseudomonadati</taxon>
        <taxon>Pseudomonadota</taxon>
        <taxon>Gammaproteobacteria</taxon>
        <taxon>Thiotrichales</taxon>
        <taxon>Thiotrichaceae</taxon>
        <taxon>Cocleimonas</taxon>
    </lineage>
</organism>
<protein>
    <recommendedName>
        <fullName evidence="14">Disulfide bond formation protein B</fullName>
    </recommendedName>
    <alternativeName>
        <fullName evidence="14">Disulfide oxidoreductase</fullName>
    </alternativeName>
</protein>
<comment type="function">
    <text evidence="14">Required for disulfide bond formation in some periplasmic proteins. Acts by oxidizing the DsbA protein.</text>
</comment>
<evidence type="ECO:0000256" key="10">
    <source>
        <dbReference type="ARBA" id="ARBA00023136"/>
    </source>
</evidence>
<dbReference type="PANTHER" id="PTHR36570:SF3">
    <property type="entry name" value="DISULFIDE BOND FORMATION PROTEIN B"/>
    <property type="match status" value="1"/>
</dbReference>
<dbReference type="GO" id="GO:0005886">
    <property type="term" value="C:plasma membrane"/>
    <property type="evidence" value="ECO:0007669"/>
    <property type="project" value="UniProtKB-SubCell"/>
</dbReference>
<dbReference type="InterPro" id="IPR003752">
    <property type="entry name" value="DiS_bond_form_DsbB/BdbC"/>
</dbReference>
<feature type="disulfide bond" description="Redox-active" evidence="14">
    <location>
        <begin position="38"/>
        <end position="41"/>
    </location>
</feature>